<keyword evidence="2" id="KW-1185">Reference proteome</keyword>
<evidence type="ECO:0000313" key="2">
    <source>
        <dbReference type="Proteomes" id="UP000015105"/>
    </source>
</evidence>
<dbReference type="Proteomes" id="UP000015105">
    <property type="component" value="Chromosome 5D"/>
</dbReference>
<organism evidence="1 2">
    <name type="scientific">Aegilops tauschii subsp. strangulata</name>
    <name type="common">Goatgrass</name>
    <dbReference type="NCBI Taxonomy" id="200361"/>
    <lineage>
        <taxon>Eukaryota</taxon>
        <taxon>Viridiplantae</taxon>
        <taxon>Streptophyta</taxon>
        <taxon>Embryophyta</taxon>
        <taxon>Tracheophyta</taxon>
        <taxon>Spermatophyta</taxon>
        <taxon>Magnoliopsida</taxon>
        <taxon>Liliopsida</taxon>
        <taxon>Poales</taxon>
        <taxon>Poaceae</taxon>
        <taxon>BOP clade</taxon>
        <taxon>Pooideae</taxon>
        <taxon>Triticodae</taxon>
        <taxon>Triticeae</taxon>
        <taxon>Triticinae</taxon>
        <taxon>Aegilops</taxon>
    </lineage>
</organism>
<sequence>MALQQWRERLLLPPVSKGPLHCQREVQDCLPLPASKELDERYVVHVSASSLFNFLGHLFTFVCVHSYSLSDLVCFSLLYWSKKARDLIGHRFA</sequence>
<dbReference type="EnsemblPlants" id="AET5Gv21225700.19">
    <property type="protein sequence ID" value="AET5Gv21225700.19"/>
    <property type="gene ID" value="AET5Gv21225700"/>
</dbReference>
<reference evidence="1" key="5">
    <citation type="journal article" date="2021" name="G3 (Bethesda)">
        <title>Aegilops tauschii genome assembly Aet v5.0 features greater sequence contiguity and improved annotation.</title>
        <authorList>
            <person name="Wang L."/>
            <person name="Zhu T."/>
            <person name="Rodriguez J.C."/>
            <person name="Deal K.R."/>
            <person name="Dubcovsky J."/>
            <person name="McGuire P.E."/>
            <person name="Lux T."/>
            <person name="Spannagl M."/>
            <person name="Mayer K.F.X."/>
            <person name="Baldrich P."/>
            <person name="Meyers B.C."/>
            <person name="Huo N."/>
            <person name="Gu Y.Q."/>
            <person name="Zhou H."/>
            <person name="Devos K.M."/>
            <person name="Bennetzen J.L."/>
            <person name="Unver T."/>
            <person name="Budak H."/>
            <person name="Gulick P.J."/>
            <person name="Galiba G."/>
            <person name="Kalapos B."/>
            <person name="Nelson D.R."/>
            <person name="Li P."/>
            <person name="You F.M."/>
            <person name="Luo M.C."/>
            <person name="Dvorak J."/>
        </authorList>
    </citation>
    <scope>NUCLEOTIDE SEQUENCE [LARGE SCALE GENOMIC DNA]</scope>
    <source>
        <strain evidence="1">cv. AL8/78</strain>
    </source>
</reference>
<reference evidence="1" key="3">
    <citation type="journal article" date="2017" name="Nature">
        <title>Genome sequence of the progenitor of the wheat D genome Aegilops tauschii.</title>
        <authorList>
            <person name="Luo M.C."/>
            <person name="Gu Y.Q."/>
            <person name="Puiu D."/>
            <person name="Wang H."/>
            <person name="Twardziok S.O."/>
            <person name="Deal K.R."/>
            <person name="Huo N."/>
            <person name="Zhu T."/>
            <person name="Wang L."/>
            <person name="Wang Y."/>
            <person name="McGuire P.E."/>
            <person name="Liu S."/>
            <person name="Long H."/>
            <person name="Ramasamy R.K."/>
            <person name="Rodriguez J.C."/>
            <person name="Van S.L."/>
            <person name="Yuan L."/>
            <person name="Wang Z."/>
            <person name="Xia Z."/>
            <person name="Xiao L."/>
            <person name="Anderson O.D."/>
            <person name="Ouyang S."/>
            <person name="Liang Y."/>
            <person name="Zimin A.V."/>
            <person name="Pertea G."/>
            <person name="Qi P."/>
            <person name="Bennetzen J.L."/>
            <person name="Dai X."/>
            <person name="Dawson M.W."/>
            <person name="Muller H.G."/>
            <person name="Kugler K."/>
            <person name="Rivarola-Duarte L."/>
            <person name="Spannagl M."/>
            <person name="Mayer K.F.X."/>
            <person name="Lu F.H."/>
            <person name="Bevan M.W."/>
            <person name="Leroy P."/>
            <person name="Li P."/>
            <person name="You F.M."/>
            <person name="Sun Q."/>
            <person name="Liu Z."/>
            <person name="Lyons E."/>
            <person name="Wicker T."/>
            <person name="Salzberg S.L."/>
            <person name="Devos K.M."/>
            <person name="Dvorak J."/>
        </authorList>
    </citation>
    <scope>NUCLEOTIDE SEQUENCE [LARGE SCALE GENOMIC DNA]</scope>
    <source>
        <strain evidence="1">cv. AL8/78</strain>
    </source>
</reference>
<accession>A0A453ML68</accession>
<dbReference type="Gramene" id="AET5Gv21225700.18">
    <property type="protein sequence ID" value="AET5Gv21225700.18"/>
    <property type="gene ID" value="AET5Gv21225700"/>
</dbReference>
<reference evidence="2" key="1">
    <citation type="journal article" date="2014" name="Science">
        <title>Ancient hybridizations among the ancestral genomes of bread wheat.</title>
        <authorList>
            <consortium name="International Wheat Genome Sequencing Consortium,"/>
            <person name="Marcussen T."/>
            <person name="Sandve S.R."/>
            <person name="Heier L."/>
            <person name="Spannagl M."/>
            <person name="Pfeifer M."/>
            <person name="Jakobsen K.S."/>
            <person name="Wulff B.B."/>
            <person name="Steuernagel B."/>
            <person name="Mayer K.F."/>
            <person name="Olsen O.A."/>
        </authorList>
    </citation>
    <scope>NUCLEOTIDE SEQUENCE [LARGE SCALE GENOMIC DNA]</scope>
    <source>
        <strain evidence="2">cv. AL8/78</strain>
    </source>
</reference>
<proteinExistence type="predicted"/>
<protein>
    <submittedName>
        <fullName evidence="1">Uncharacterized protein</fullName>
    </submittedName>
</protein>
<dbReference type="Gramene" id="AET5Gv21225700.19">
    <property type="protein sequence ID" value="AET5Gv21225700.19"/>
    <property type="gene ID" value="AET5Gv21225700"/>
</dbReference>
<dbReference type="EnsemblPlants" id="AET5Gv21225700.18">
    <property type="protein sequence ID" value="AET5Gv21225700.18"/>
    <property type="gene ID" value="AET5Gv21225700"/>
</dbReference>
<evidence type="ECO:0000313" key="1">
    <source>
        <dbReference type="EnsemblPlants" id="AET5Gv21225700.18"/>
    </source>
</evidence>
<dbReference type="AlphaFoldDB" id="A0A453ML68"/>
<name>A0A453ML68_AEGTS</name>
<reference evidence="1" key="4">
    <citation type="submission" date="2019-03" db="UniProtKB">
        <authorList>
            <consortium name="EnsemblPlants"/>
        </authorList>
    </citation>
    <scope>IDENTIFICATION</scope>
</reference>
<reference evidence="2" key="2">
    <citation type="journal article" date="2017" name="Nat. Plants">
        <title>The Aegilops tauschii genome reveals multiple impacts of transposons.</title>
        <authorList>
            <person name="Zhao G."/>
            <person name="Zou C."/>
            <person name="Li K."/>
            <person name="Wang K."/>
            <person name="Li T."/>
            <person name="Gao L."/>
            <person name="Zhang X."/>
            <person name="Wang H."/>
            <person name="Yang Z."/>
            <person name="Liu X."/>
            <person name="Jiang W."/>
            <person name="Mao L."/>
            <person name="Kong X."/>
            <person name="Jiao Y."/>
            <person name="Jia J."/>
        </authorList>
    </citation>
    <scope>NUCLEOTIDE SEQUENCE [LARGE SCALE GENOMIC DNA]</scope>
    <source>
        <strain evidence="2">cv. AL8/78</strain>
    </source>
</reference>